<evidence type="ECO:0000256" key="1">
    <source>
        <dbReference type="SAM" id="SignalP"/>
    </source>
</evidence>
<accession>A0A512B0Z6</accession>
<feature type="chain" id="PRO_5022135306" description="Outer membrane protein beta-barrel domain-containing protein" evidence="1">
    <location>
        <begin position="25"/>
        <end position="208"/>
    </location>
</feature>
<keyword evidence="3" id="KW-1185">Reference proteome</keyword>
<proteinExistence type="predicted"/>
<dbReference type="EMBL" id="BJYS01000025">
    <property type="protein sequence ID" value="GEO05636.1"/>
    <property type="molecule type" value="Genomic_DNA"/>
</dbReference>
<evidence type="ECO:0000313" key="3">
    <source>
        <dbReference type="Proteomes" id="UP000321532"/>
    </source>
</evidence>
<dbReference type="RefSeq" id="WP_146900032.1">
    <property type="nucleotide sequence ID" value="NZ_BJYS01000025.1"/>
</dbReference>
<organism evidence="2 3">
    <name type="scientific">Adhaeribacter aerolatus</name>
    <dbReference type="NCBI Taxonomy" id="670289"/>
    <lineage>
        <taxon>Bacteria</taxon>
        <taxon>Pseudomonadati</taxon>
        <taxon>Bacteroidota</taxon>
        <taxon>Cytophagia</taxon>
        <taxon>Cytophagales</taxon>
        <taxon>Hymenobacteraceae</taxon>
        <taxon>Adhaeribacter</taxon>
    </lineage>
</organism>
<keyword evidence="1" id="KW-0732">Signal</keyword>
<gene>
    <name evidence="2" type="ORF">AAE02nite_33000</name>
</gene>
<protein>
    <recommendedName>
        <fullName evidence="4">Outer membrane protein beta-barrel domain-containing protein</fullName>
    </recommendedName>
</protein>
<sequence>MKLIFTLSFILLNFSFAFSQSLNAGQKNNFREALKLYREDPYLYTGTVYAIFQVPVGSYRDKVQNRGWGIGVENRINFIKWKSAWKPIYQVNTTINRWTRNGSSATDIVLTGQVGLHYTFPTFGESIKPYVQGLLGIGAAGSYLVLNRGYTDDINHQGLGKIGSIGTGIYIKRINLGLAYNFFNVTLKNDNTINKNMNALHMRVGARL</sequence>
<dbReference type="OrthoDB" id="9849326at2"/>
<evidence type="ECO:0008006" key="4">
    <source>
        <dbReference type="Google" id="ProtNLM"/>
    </source>
</evidence>
<reference evidence="2 3" key="1">
    <citation type="submission" date="2019-07" db="EMBL/GenBank/DDBJ databases">
        <title>Whole genome shotgun sequence of Adhaeribacter aerolatus NBRC 106133.</title>
        <authorList>
            <person name="Hosoyama A."/>
            <person name="Uohara A."/>
            <person name="Ohji S."/>
            <person name="Ichikawa N."/>
        </authorList>
    </citation>
    <scope>NUCLEOTIDE SEQUENCE [LARGE SCALE GENOMIC DNA]</scope>
    <source>
        <strain evidence="2 3">NBRC 106133</strain>
    </source>
</reference>
<feature type="signal peptide" evidence="1">
    <location>
        <begin position="1"/>
        <end position="24"/>
    </location>
</feature>
<evidence type="ECO:0000313" key="2">
    <source>
        <dbReference type="EMBL" id="GEO05636.1"/>
    </source>
</evidence>
<name>A0A512B0Z6_9BACT</name>
<dbReference type="AlphaFoldDB" id="A0A512B0Z6"/>
<dbReference type="Proteomes" id="UP000321532">
    <property type="component" value="Unassembled WGS sequence"/>
</dbReference>
<comment type="caution">
    <text evidence="2">The sequence shown here is derived from an EMBL/GenBank/DDBJ whole genome shotgun (WGS) entry which is preliminary data.</text>
</comment>